<name>A0AAE0YRN2_9GAST</name>
<feature type="region of interest" description="Disordered" evidence="1">
    <location>
        <begin position="69"/>
        <end position="95"/>
    </location>
</feature>
<evidence type="ECO:0000313" key="3">
    <source>
        <dbReference type="Proteomes" id="UP001283361"/>
    </source>
</evidence>
<keyword evidence="3" id="KW-1185">Reference proteome</keyword>
<dbReference type="EMBL" id="JAWDGP010005572">
    <property type="protein sequence ID" value="KAK3755981.1"/>
    <property type="molecule type" value="Genomic_DNA"/>
</dbReference>
<sequence length="95" mass="10820">MKILYILISRFSEVIHPLPIGSVGQSLAHKLDRCRSIREGFINPDTFLNQQRLIAWYCAEPLTGTSAGFPCQEPRRRPAHRETLSARQTTIGDRD</sequence>
<accession>A0AAE0YRN2</accession>
<evidence type="ECO:0000256" key="1">
    <source>
        <dbReference type="SAM" id="MobiDB-lite"/>
    </source>
</evidence>
<feature type="compositionally biased region" description="Basic and acidic residues" evidence="1">
    <location>
        <begin position="73"/>
        <end position="84"/>
    </location>
</feature>
<dbReference type="AlphaFoldDB" id="A0AAE0YRN2"/>
<feature type="compositionally biased region" description="Polar residues" evidence="1">
    <location>
        <begin position="85"/>
        <end position="95"/>
    </location>
</feature>
<proteinExistence type="predicted"/>
<gene>
    <name evidence="2" type="ORF">RRG08_049046</name>
</gene>
<evidence type="ECO:0000313" key="2">
    <source>
        <dbReference type="EMBL" id="KAK3755981.1"/>
    </source>
</evidence>
<comment type="caution">
    <text evidence="2">The sequence shown here is derived from an EMBL/GenBank/DDBJ whole genome shotgun (WGS) entry which is preliminary data.</text>
</comment>
<reference evidence="2" key="1">
    <citation type="journal article" date="2023" name="G3 (Bethesda)">
        <title>A reference genome for the long-term kleptoplast-retaining sea slug Elysia crispata morphotype clarki.</title>
        <authorList>
            <person name="Eastman K.E."/>
            <person name="Pendleton A.L."/>
            <person name="Shaikh M.A."/>
            <person name="Suttiyut T."/>
            <person name="Ogas R."/>
            <person name="Tomko P."/>
            <person name="Gavelis G."/>
            <person name="Widhalm J.R."/>
            <person name="Wisecaver J.H."/>
        </authorList>
    </citation>
    <scope>NUCLEOTIDE SEQUENCE</scope>
    <source>
        <strain evidence="2">ECLA1</strain>
    </source>
</reference>
<dbReference type="Proteomes" id="UP001283361">
    <property type="component" value="Unassembled WGS sequence"/>
</dbReference>
<organism evidence="2 3">
    <name type="scientific">Elysia crispata</name>
    <name type="common">lettuce slug</name>
    <dbReference type="NCBI Taxonomy" id="231223"/>
    <lineage>
        <taxon>Eukaryota</taxon>
        <taxon>Metazoa</taxon>
        <taxon>Spiralia</taxon>
        <taxon>Lophotrochozoa</taxon>
        <taxon>Mollusca</taxon>
        <taxon>Gastropoda</taxon>
        <taxon>Heterobranchia</taxon>
        <taxon>Euthyneura</taxon>
        <taxon>Panpulmonata</taxon>
        <taxon>Sacoglossa</taxon>
        <taxon>Placobranchoidea</taxon>
        <taxon>Plakobranchidae</taxon>
        <taxon>Elysia</taxon>
    </lineage>
</organism>
<protein>
    <submittedName>
        <fullName evidence="2">Uncharacterized protein</fullName>
    </submittedName>
</protein>